<dbReference type="PROSITE" id="PS51746">
    <property type="entry name" value="PPM_2"/>
    <property type="match status" value="1"/>
</dbReference>
<dbReference type="Pfam" id="PF13672">
    <property type="entry name" value="PP2C_2"/>
    <property type="match status" value="1"/>
</dbReference>
<keyword evidence="4" id="KW-0378">Hydrolase</keyword>
<evidence type="ECO:0000256" key="2">
    <source>
        <dbReference type="ARBA" id="ARBA00013081"/>
    </source>
</evidence>
<reference evidence="10" key="2">
    <citation type="submission" date="2020-09" db="EMBL/GenBank/DDBJ databases">
        <authorList>
            <person name="Sun Q."/>
            <person name="Zhou Y."/>
        </authorList>
    </citation>
    <scope>NUCLEOTIDE SEQUENCE</scope>
    <source>
        <strain evidence="10">CGMCC 1.12698</strain>
    </source>
</reference>
<reference evidence="10" key="1">
    <citation type="journal article" date="2014" name="Int. J. Syst. Evol. Microbiol.">
        <title>Complete genome sequence of Corynebacterium casei LMG S-19264T (=DSM 44701T), isolated from a smear-ripened cheese.</title>
        <authorList>
            <consortium name="US DOE Joint Genome Institute (JGI-PGF)"/>
            <person name="Walter F."/>
            <person name="Albersmeier A."/>
            <person name="Kalinowski J."/>
            <person name="Ruckert C."/>
        </authorList>
    </citation>
    <scope>NUCLEOTIDE SEQUENCE</scope>
    <source>
        <strain evidence="10">CGMCC 1.12698</strain>
    </source>
</reference>
<evidence type="ECO:0000256" key="7">
    <source>
        <dbReference type="ARBA" id="ARBA00047761"/>
    </source>
</evidence>
<evidence type="ECO:0000256" key="1">
    <source>
        <dbReference type="ARBA" id="ARBA00001936"/>
    </source>
</evidence>
<dbReference type="GO" id="GO:0004722">
    <property type="term" value="F:protein serine/threonine phosphatase activity"/>
    <property type="evidence" value="ECO:0007669"/>
    <property type="project" value="UniProtKB-EC"/>
</dbReference>
<dbReference type="PANTHER" id="PTHR47992">
    <property type="entry name" value="PROTEIN PHOSPHATASE"/>
    <property type="match status" value="1"/>
</dbReference>
<keyword evidence="5" id="KW-0904">Protein phosphatase</keyword>
<comment type="catalytic activity">
    <reaction evidence="7">
        <text>O-phospho-L-seryl-[protein] + H2O = L-seryl-[protein] + phosphate</text>
        <dbReference type="Rhea" id="RHEA:20629"/>
        <dbReference type="Rhea" id="RHEA-COMP:9863"/>
        <dbReference type="Rhea" id="RHEA-COMP:11604"/>
        <dbReference type="ChEBI" id="CHEBI:15377"/>
        <dbReference type="ChEBI" id="CHEBI:29999"/>
        <dbReference type="ChEBI" id="CHEBI:43474"/>
        <dbReference type="ChEBI" id="CHEBI:83421"/>
        <dbReference type="EC" id="3.1.3.16"/>
    </reaction>
</comment>
<dbReference type="GO" id="GO:0046872">
    <property type="term" value="F:metal ion binding"/>
    <property type="evidence" value="ECO:0007669"/>
    <property type="project" value="UniProtKB-KW"/>
</dbReference>
<dbReference type="EMBL" id="BMFK01000001">
    <property type="protein sequence ID" value="GGE65914.1"/>
    <property type="molecule type" value="Genomic_DNA"/>
</dbReference>
<dbReference type="SMART" id="SM00332">
    <property type="entry name" value="PP2Cc"/>
    <property type="match status" value="1"/>
</dbReference>
<evidence type="ECO:0000256" key="8">
    <source>
        <dbReference type="ARBA" id="ARBA00048336"/>
    </source>
</evidence>
<proteinExistence type="predicted"/>
<dbReference type="RefSeq" id="WP_188387755.1">
    <property type="nucleotide sequence ID" value="NZ_BMFK01000001.1"/>
</dbReference>
<protein>
    <recommendedName>
        <fullName evidence="2">protein-serine/threonine phosphatase</fullName>
        <ecNumber evidence="2">3.1.3.16</ecNumber>
    </recommendedName>
</protein>
<comment type="caution">
    <text evidence="10">The sequence shown here is derived from an EMBL/GenBank/DDBJ whole genome shotgun (WGS) entry which is preliminary data.</text>
</comment>
<dbReference type="AlphaFoldDB" id="A0A917APZ9"/>
<sequence>MRTFFMTNQGKVRQHNEDCAGVFENEVGNILGIVADGMGGHRAGDVASSMAVKHFASVWKDTEEFTTPQQAEQWIKEQVTIANQQMYEYASNNMECQGMGTTLVVVICTHHFMTIGHVGDSRCYMLSGESFTQLTEDHSLVNELVRTGQISKEDAEVHPRKNVLMRALGTEERVALDMKTLAWEVDDTVLLCSDGLSNKVSMQQLNDTLRTDETIERKAETLVQLANDLGGEDNITLVLIEHVMPVQERG</sequence>
<evidence type="ECO:0000313" key="10">
    <source>
        <dbReference type="EMBL" id="GGE65914.1"/>
    </source>
</evidence>
<accession>A0A917APZ9</accession>
<dbReference type="InterPro" id="IPR001932">
    <property type="entry name" value="PPM-type_phosphatase-like_dom"/>
</dbReference>
<dbReference type="NCBIfam" id="NF033484">
    <property type="entry name" value="Stp1_PP2C_phos"/>
    <property type="match status" value="1"/>
</dbReference>
<dbReference type="EC" id="3.1.3.16" evidence="2"/>
<keyword evidence="6" id="KW-0464">Manganese</keyword>
<dbReference type="FunFam" id="3.60.40.10:FF:000002">
    <property type="entry name" value="Serine/threonine phosphatase stp"/>
    <property type="match status" value="1"/>
</dbReference>
<evidence type="ECO:0000256" key="6">
    <source>
        <dbReference type="ARBA" id="ARBA00023211"/>
    </source>
</evidence>
<comment type="catalytic activity">
    <reaction evidence="8">
        <text>O-phospho-L-threonyl-[protein] + H2O = L-threonyl-[protein] + phosphate</text>
        <dbReference type="Rhea" id="RHEA:47004"/>
        <dbReference type="Rhea" id="RHEA-COMP:11060"/>
        <dbReference type="Rhea" id="RHEA-COMP:11605"/>
        <dbReference type="ChEBI" id="CHEBI:15377"/>
        <dbReference type="ChEBI" id="CHEBI:30013"/>
        <dbReference type="ChEBI" id="CHEBI:43474"/>
        <dbReference type="ChEBI" id="CHEBI:61977"/>
        <dbReference type="EC" id="3.1.3.16"/>
    </reaction>
</comment>
<dbReference type="SMART" id="SM00331">
    <property type="entry name" value="PP2C_SIG"/>
    <property type="match status" value="1"/>
</dbReference>
<keyword evidence="3" id="KW-0479">Metal-binding</keyword>
<dbReference type="InterPro" id="IPR036457">
    <property type="entry name" value="PPM-type-like_dom_sf"/>
</dbReference>
<evidence type="ECO:0000256" key="5">
    <source>
        <dbReference type="ARBA" id="ARBA00022912"/>
    </source>
</evidence>
<dbReference type="Gene3D" id="3.60.40.10">
    <property type="entry name" value="PPM-type phosphatase domain"/>
    <property type="match status" value="1"/>
</dbReference>
<evidence type="ECO:0000313" key="11">
    <source>
        <dbReference type="Proteomes" id="UP000605259"/>
    </source>
</evidence>
<feature type="domain" description="PPM-type phosphatase" evidence="9">
    <location>
        <begin position="2"/>
        <end position="242"/>
    </location>
</feature>
<keyword evidence="11" id="KW-1185">Reference proteome</keyword>
<dbReference type="InterPro" id="IPR015655">
    <property type="entry name" value="PP2C"/>
</dbReference>
<dbReference type="Proteomes" id="UP000605259">
    <property type="component" value="Unassembled WGS sequence"/>
</dbReference>
<comment type="cofactor">
    <cofactor evidence="1">
        <name>Mn(2+)</name>
        <dbReference type="ChEBI" id="CHEBI:29035"/>
    </cofactor>
</comment>
<evidence type="ECO:0000256" key="4">
    <source>
        <dbReference type="ARBA" id="ARBA00022801"/>
    </source>
</evidence>
<organism evidence="10 11">
    <name type="scientific">Priestia taiwanensis</name>
    <dbReference type="NCBI Taxonomy" id="1347902"/>
    <lineage>
        <taxon>Bacteria</taxon>
        <taxon>Bacillati</taxon>
        <taxon>Bacillota</taxon>
        <taxon>Bacilli</taxon>
        <taxon>Bacillales</taxon>
        <taxon>Bacillaceae</taxon>
        <taxon>Priestia</taxon>
    </lineage>
</organism>
<dbReference type="CDD" id="cd00143">
    <property type="entry name" value="PP2Cc"/>
    <property type="match status" value="1"/>
</dbReference>
<name>A0A917APZ9_9BACI</name>
<evidence type="ECO:0000256" key="3">
    <source>
        <dbReference type="ARBA" id="ARBA00022723"/>
    </source>
</evidence>
<evidence type="ECO:0000259" key="9">
    <source>
        <dbReference type="PROSITE" id="PS51746"/>
    </source>
</evidence>
<dbReference type="SUPFAM" id="SSF81606">
    <property type="entry name" value="PP2C-like"/>
    <property type="match status" value="1"/>
</dbReference>
<gene>
    <name evidence="10" type="ORF">GCM10007140_15100</name>
</gene>